<reference evidence="2 3" key="1">
    <citation type="submission" date="2024-02" db="EMBL/GenBank/DDBJ databases">
        <title>De novo assembly and annotation of 12 fungi associated with fruit tree decline syndrome in Ontario, Canada.</title>
        <authorList>
            <person name="Sulman M."/>
            <person name="Ellouze W."/>
            <person name="Ilyukhin E."/>
        </authorList>
    </citation>
    <scope>NUCLEOTIDE SEQUENCE [LARGE SCALE GENOMIC DNA]</scope>
    <source>
        <strain evidence="2 3">M97-236</strain>
    </source>
</reference>
<evidence type="ECO:0000256" key="1">
    <source>
        <dbReference type="SAM" id="MobiDB-lite"/>
    </source>
</evidence>
<dbReference type="EMBL" id="JAKIXB020000007">
    <property type="protein sequence ID" value="KAL1606951.1"/>
    <property type="molecule type" value="Genomic_DNA"/>
</dbReference>
<feature type="region of interest" description="Disordered" evidence="1">
    <location>
        <begin position="61"/>
        <end position="91"/>
    </location>
</feature>
<sequence length="153" mass="17036">MVAVLNPEIKPEDDGPLGQCGLDDEKKATVLIFMQLRDLCASAQAADSFHEFEHRYRKDHKMLDTKHDLPPSLRKPEESTPKGPIGRAVRKLTPRKASFANLFKGKGWNRSDGIKPVEMPGHVRELQEVKHQSDALGAADSDEIDSTSQLPAR</sequence>
<name>A0ABR3RR94_9PLEO</name>
<feature type="compositionally biased region" description="Basic and acidic residues" evidence="1">
    <location>
        <begin position="61"/>
        <end position="80"/>
    </location>
</feature>
<comment type="caution">
    <text evidence="2">The sequence shown here is derived from an EMBL/GenBank/DDBJ whole genome shotgun (WGS) entry which is preliminary data.</text>
</comment>
<organism evidence="2 3">
    <name type="scientific">Nothophoma quercina</name>
    <dbReference type="NCBI Taxonomy" id="749835"/>
    <lineage>
        <taxon>Eukaryota</taxon>
        <taxon>Fungi</taxon>
        <taxon>Dikarya</taxon>
        <taxon>Ascomycota</taxon>
        <taxon>Pezizomycotina</taxon>
        <taxon>Dothideomycetes</taxon>
        <taxon>Pleosporomycetidae</taxon>
        <taxon>Pleosporales</taxon>
        <taxon>Pleosporineae</taxon>
        <taxon>Didymellaceae</taxon>
        <taxon>Nothophoma</taxon>
    </lineage>
</organism>
<accession>A0ABR3RR94</accession>
<protein>
    <submittedName>
        <fullName evidence="2">Uncharacterized protein</fullName>
    </submittedName>
</protein>
<evidence type="ECO:0000313" key="3">
    <source>
        <dbReference type="Proteomes" id="UP001521222"/>
    </source>
</evidence>
<feature type="compositionally biased region" description="Basic and acidic residues" evidence="1">
    <location>
        <begin position="121"/>
        <end position="133"/>
    </location>
</feature>
<dbReference type="Proteomes" id="UP001521222">
    <property type="component" value="Unassembled WGS sequence"/>
</dbReference>
<keyword evidence="3" id="KW-1185">Reference proteome</keyword>
<feature type="region of interest" description="Disordered" evidence="1">
    <location>
        <begin position="106"/>
        <end position="153"/>
    </location>
</feature>
<proteinExistence type="predicted"/>
<gene>
    <name evidence="2" type="ORF">SLS59_002649</name>
</gene>
<evidence type="ECO:0000313" key="2">
    <source>
        <dbReference type="EMBL" id="KAL1606951.1"/>
    </source>
</evidence>